<dbReference type="Pfam" id="PF16816">
    <property type="entry name" value="DotD"/>
    <property type="match status" value="1"/>
</dbReference>
<sequence length="156" mass="17388">MKKVPMSMLKLFSTFSVVLALTGCQSYYYVPSPKFDVESPLGVLSKAAQDAVAEQQTYALTQRQYLDNLAITNSNINKDVLVVDFVGDSQTLLQSVAYRFGYRFIEAGNIRQLPIVNFHKRKMTGADLVKDTALQLGNAATVEFDSQSKTITLIHR</sequence>
<gene>
    <name evidence="2" type="ORF">LSO58_18390</name>
</gene>
<evidence type="ECO:0000256" key="1">
    <source>
        <dbReference type="SAM" id="SignalP"/>
    </source>
</evidence>
<dbReference type="AlphaFoldDB" id="A0AA46PQR7"/>
<keyword evidence="1" id="KW-0732">Signal</keyword>
<evidence type="ECO:0000313" key="3">
    <source>
        <dbReference type="Proteomes" id="UP001164081"/>
    </source>
</evidence>
<feature type="chain" id="PRO_5041259529" evidence="1">
    <location>
        <begin position="21"/>
        <end position="156"/>
    </location>
</feature>
<reference evidence="2" key="1">
    <citation type="journal article" date="2022" name="J Glob Antimicrob Resist">
        <title>Comparative analysis of IMP-4- and OXA-58-containing plasmids of three carbapenemase-producing Acinetobacter ursingii strains in the Netherlands.</title>
        <authorList>
            <person name="Hendrickx A.P.A."/>
            <person name="Schade R.P."/>
            <person name="Landman F."/>
            <person name="Bosch T."/>
            <person name="Schouls L.M."/>
            <person name="van Dijk K."/>
        </authorList>
    </citation>
    <scope>NUCLEOTIDE SEQUENCE</scope>
    <source>
        <strain evidence="2">RIVM_C010761</strain>
    </source>
</reference>
<organism evidence="2 3">
    <name type="scientific">Acinetobacter ursingii</name>
    <dbReference type="NCBI Taxonomy" id="108980"/>
    <lineage>
        <taxon>Bacteria</taxon>
        <taxon>Pseudomonadati</taxon>
        <taxon>Pseudomonadota</taxon>
        <taxon>Gammaproteobacteria</taxon>
        <taxon>Moraxellales</taxon>
        <taxon>Moraxellaceae</taxon>
        <taxon>Acinetobacter</taxon>
    </lineage>
</organism>
<protein>
    <submittedName>
        <fullName evidence="2">DotD/TraH family lipoprotein</fullName>
    </submittedName>
</protein>
<dbReference type="InterPro" id="IPR038140">
    <property type="entry name" value="DotD_sf"/>
</dbReference>
<keyword evidence="2" id="KW-0614">Plasmid</keyword>
<dbReference type="PROSITE" id="PS51257">
    <property type="entry name" value="PROKAR_LIPOPROTEIN"/>
    <property type="match status" value="1"/>
</dbReference>
<name>A0AA46PQR7_9GAMM</name>
<dbReference type="Proteomes" id="UP001164081">
    <property type="component" value="Plasmid pRIVM_C010761_3"/>
</dbReference>
<dbReference type="EMBL" id="CP089047">
    <property type="protein sequence ID" value="UYF77405.1"/>
    <property type="molecule type" value="Genomic_DNA"/>
</dbReference>
<geneLocation type="plasmid" evidence="2 3">
    <name>pRIVM_C010761_3</name>
</geneLocation>
<feature type="signal peptide" evidence="1">
    <location>
        <begin position="1"/>
        <end position="20"/>
    </location>
</feature>
<keyword evidence="2" id="KW-0449">Lipoprotein</keyword>
<dbReference type="Gene3D" id="3.55.50.60">
    <property type="entry name" value="DotD protein"/>
    <property type="match status" value="1"/>
</dbReference>
<accession>A0AA46PQR7</accession>
<dbReference type="RefSeq" id="WP_044424294.1">
    <property type="nucleotide sequence ID" value="NZ_CP089047.1"/>
</dbReference>
<evidence type="ECO:0000313" key="2">
    <source>
        <dbReference type="EMBL" id="UYF77405.1"/>
    </source>
</evidence>
<dbReference type="InterPro" id="IPR031817">
    <property type="entry name" value="DotD"/>
</dbReference>
<proteinExistence type="predicted"/>